<reference evidence="2 3" key="1">
    <citation type="journal article" date="2014" name="Antonie Van Leeuwenhoek">
        <title>Hyphomonas beringensis sp. nov. and Hyphomonas chukchiensis sp. nov., isolated from surface seawater of the Bering Sea and Chukchi Sea.</title>
        <authorList>
            <person name="Li C."/>
            <person name="Lai Q."/>
            <person name="Li G."/>
            <person name="Dong C."/>
            <person name="Wang J."/>
            <person name="Liao Y."/>
            <person name="Shao Z."/>
        </authorList>
    </citation>
    <scope>NUCLEOTIDE SEQUENCE [LARGE SCALE GENOMIC DNA]</scope>
    <source>
        <strain evidence="2 3">PS728</strain>
    </source>
</reference>
<dbReference type="RefSeq" id="WP_157532861.1">
    <property type="nucleotide sequence ID" value="NZ_ARYM01000018.1"/>
</dbReference>
<feature type="transmembrane region" description="Helical" evidence="1">
    <location>
        <begin position="15"/>
        <end position="40"/>
    </location>
</feature>
<name>A0A062VHP0_9PROT</name>
<protein>
    <submittedName>
        <fullName evidence="2">Uncharacterized protein</fullName>
    </submittedName>
</protein>
<proteinExistence type="predicted"/>
<evidence type="ECO:0000256" key="1">
    <source>
        <dbReference type="SAM" id="Phobius"/>
    </source>
</evidence>
<evidence type="ECO:0000313" key="2">
    <source>
        <dbReference type="EMBL" id="KCZ97588.1"/>
    </source>
</evidence>
<comment type="caution">
    <text evidence="2">The sequence shown here is derived from an EMBL/GenBank/DDBJ whole genome shotgun (WGS) entry which is preliminary data.</text>
</comment>
<evidence type="ECO:0000313" key="3">
    <source>
        <dbReference type="Proteomes" id="UP000027100"/>
    </source>
</evidence>
<sequence length="170" mass="18822">MSHIKNFLWREAVPIWWSLATSLLSAIAGGIFVLFVVPHFSRGFENEKIRTAFILGKLTQLDAQSNEIAVLTNEFVTACSLESDFDTSELARQTKEERFKLSLLSIEISAMIKSDTEQAKIDALNETIASLAIPRTCPSLAELSEYSEKTAKLKLDVLAVSQLLSRSAAL</sequence>
<dbReference type="Proteomes" id="UP000027100">
    <property type="component" value="Unassembled WGS sequence"/>
</dbReference>
<dbReference type="AlphaFoldDB" id="A0A062VHP0"/>
<keyword evidence="3" id="KW-1185">Reference proteome</keyword>
<keyword evidence="1" id="KW-0472">Membrane</keyword>
<gene>
    <name evidence="2" type="ORF">HPO_14651</name>
</gene>
<organism evidence="2 3">
    <name type="scientific">Hyphomonas polymorpha PS728</name>
    <dbReference type="NCBI Taxonomy" id="1280954"/>
    <lineage>
        <taxon>Bacteria</taxon>
        <taxon>Pseudomonadati</taxon>
        <taxon>Pseudomonadota</taxon>
        <taxon>Alphaproteobacteria</taxon>
        <taxon>Hyphomonadales</taxon>
        <taxon>Hyphomonadaceae</taxon>
        <taxon>Hyphomonas</taxon>
    </lineage>
</organism>
<keyword evidence="1" id="KW-0812">Transmembrane</keyword>
<dbReference type="EMBL" id="ARYM01000018">
    <property type="protein sequence ID" value="KCZ97588.1"/>
    <property type="molecule type" value="Genomic_DNA"/>
</dbReference>
<accession>A0A062VHP0</accession>
<keyword evidence="1" id="KW-1133">Transmembrane helix</keyword>